<dbReference type="SUPFAM" id="SSF160935">
    <property type="entry name" value="VPA0735-like"/>
    <property type="match status" value="1"/>
</dbReference>
<accession>A0A1L3GJQ1</accession>
<organism evidence="3 4">
    <name type="scientific">Syntrophotalea acetylenica</name>
    <name type="common">Pelobacter acetylenicus</name>
    <dbReference type="NCBI Taxonomy" id="29542"/>
    <lineage>
        <taxon>Bacteria</taxon>
        <taxon>Pseudomonadati</taxon>
        <taxon>Thermodesulfobacteriota</taxon>
        <taxon>Desulfuromonadia</taxon>
        <taxon>Desulfuromonadales</taxon>
        <taxon>Syntrophotaleaceae</taxon>
        <taxon>Syntrophotalea</taxon>
    </lineage>
</organism>
<feature type="domain" description="DUF1254" evidence="2">
    <location>
        <begin position="42"/>
        <end position="181"/>
    </location>
</feature>
<dbReference type="AlphaFoldDB" id="A0A1L3GJQ1"/>
<gene>
    <name evidence="3" type="ORF">A7E75_00900</name>
</gene>
<name>A0A1L3GJQ1_SYNAC</name>
<protein>
    <recommendedName>
        <fullName evidence="5">DUF1254 domain-containing protein</fullName>
    </recommendedName>
</protein>
<evidence type="ECO:0000313" key="3">
    <source>
        <dbReference type="EMBL" id="APG26115.1"/>
    </source>
</evidence>
<dbReference type="InterPro" id="IPR010621">
    <property type="entry name" value="DUF1214"/>
</dbReference>
<dbReference type="InterPro" id="IPR037050">
    <property type="entry name" value="DUF1254_sf"/>
</dbReference>
<evidence type="ECO:0008006" key="5">
    <source>
        <dbReference type="Google" id="ProtNLM"/>
    </source>
</evidence>
<dbReference type="Pfam" id="PF06863">
    <property type="entry name" value="DUF1254"/>
    <property type="match status" value="1"/>
</dbReference>
<feature type="domain" description="DUF1214" evidence="1">
    <location>
        <begin position="327"/>
        <end position="434"/>
    </location>
</feature>
<sequence length="451" mass="49574">MQTPAHSDTLETAIDAYIYGYPLVLIEFTRQIMLTSGQLQAMNQFTHTCQLLTPDDTSVRRPNNDTLYSSAFLDLRTEPIILHVPDTAGFYYVMQIMDAWTNTFAAPGTRTTGSSAQNFAIVGPDWKGQLPRPIKVIKSPTNMVWIIGRTQVNTGVPPEGTCLSIDYSDVHDIQQQYTLTPLSQWPAEEAPPFECPSPVPSITPPERVAQLSGVEFFQMLSDLMWDNPAAGQDMPALKSFEAIGFVPGEPFNPPANMVADINAAPHAAVLLMSDRFLNLGETVNGWRVTVSDIGTYGTNYLNRATIAWGAPGANLPEDGFYPTTNNAVVDENLVQLDSSQNYVIHFDPAPPANAFWSVTVYDKGGYLVDNPICRYAIHSTDQAIIGQTAVDILLQPDPPPDSSQLGFWLPTPVADPDVPNSGNYSLTLRMYWPDKAALKGKWVPPPVQIQE</sequence>
<dbReference type="STRING" id="29542.A6070_09510"/>
<dbReference type="InterPro" id="IPR010679">
    <property type="entry name" value="DUF1254"/>
</dbReference>
<dbReference type="InterPro" id="IPR037049">
    <property type="entry name" value="DUF1214_C_sf"/>
</dbReference>
<evidence type="ECO:0000313" key="4">
    <source>
        <dbReference type="Proteomes" id="UP000182264"/>
    </source>
</evidence>
<dbReference type="Gene3D" id="1.10.3360.10">
    <property type="entry name" value="VPA0735-like domain"/>
    <property type="match status" value="1"/>
</dbReference>
<dbReference type="PANTHER" id="PTHR36509:SF2">
    <property type="entry name" value="BLL3101 PROTEIN"/>
    <property type="match status" value="1"/>
</dbReference>
<dbReference type="Gene3D" id="2.60.40.1610">
    <property type="entry name" value="Domain of unknown function DUF1254"/>
    <property type="match status" value="1"/>
</dbReference>
<reference evidence="3 4" key="1">
    <citation type="journal article" date="2017" name="Genome Announc.">
        <title>Complete Genome Sequences of Two Acetylene-Fermenting Pelobacter acetylenicus Strains.</title>
        <authorList>
            <person name="Sutton J.M."/>
            <person name="Baesman S.M."/>
            <person name="Fierst J.L."/>
            <person name="Poret-Peterson A.T."/>
            <person name="Oremland R.S."/>
            <person name="Dunlap D.S."/>
            <person name="Akob D.M."/>
        </authorList>
    </citation>
    <scope>NUCLEOTIDE SEQUENCE [LARGE SCALE GENOMIC DNA]</scope>
    <source>
        <strain evidence="3 4">DSM 3247</strain>
    </source>
</reference>
<dbReference type="Proteomes" id="UP000182264">
    <property type="component" value="Chromosome"/>
</dbReference>
<evidence type="ECO:0000259" key="1">
    <source>
        <dbReference type="Pfam" id="PF06742"/>
    </source>
</evidence>
<dbReference type="Gene3D" id="2.60.120.600">
    <property type="entry name" value="Domain of unknown function DUF1214, C-terminal domain"/>
    <property type="match status" value="1"/>
</dbReference>
<proteinExistence type="predicted"/>
<dbReference type="EMBL" id="CP015518">
    <property type="protein sequence ID" value="APG26115.1"/>
    <property type="molecule type" value="Genomic_DNA"/>
</dbReference>
<dbReference type="PANTHER" id="PTHR36509">
    <property type="entry name" value="BLL3101 PROTEIN"/>
    <property type="match status" value="1"/>
</dbReference>
<keyword evidence="4" id="KW-1185">Reference proteome</keyword>
<evidence type="ECO:0000259" key="2">
    <source>
        <dbReference type="Pfam" id="PF06863"/>
    </source>
</evidence>
<dbReference type="Pfam" id="PF06742">
    <property type="entry name" value="DUF1214"/>
    <property type="match status" value="1"/>
</dbReference>